<dbReference type="InterPro" id="IPR018710">
    <property type="entry name" value="DUF2232"/>
</dbReference>
<comment type="caution">
    <text evidence="2">The sequence shown here is derived from an EMBL/GenBank/DDBJ whole genome shotgun (WGS) entry which is preliminary data.</text>
</comment>
<sequence>MNQKQWKTSYFLYLGSYLLLLLMAAFVPLFSLLAVFFLPIPIVLLYVHFRGTHFYIGSLIIIVVSVVIAPLISIPLTVIALLSGIFIANSITKKHHPYETWSKGTLGYLLGFVAVYAYIELILGVSIKEMYIDAMDDSLKMTEELMGSVGVFQFSLEEMNLIREQMMAFLQLIPIVLVAVAMCFAILTQWLTYKWLNRSAKEAYRFPPFRNFQLPKLILWIYFLTLLLSIMTVNTENATVNMAILNVSHLAGILLVLQGLSFIFHYSYVKKQSKALPIVSIVILVFFPMLGLYLMRILGIIDLGFELKKRISK</sequence>
<gene>
    <name evidence="2" type="ORF">ACFOZ1_08230</name>
</gene>
<feature type="transmembrane region" description="Helical" evidence="1">
    <location>
        <begin position="20"/>
        <end position="47"/>
    </location>
</feature>
<name>A0ABV8VW33_9BACI</name>
<keyword evidence="1" id="KW-0472">Membrane</keyword>
<feature type="transmembrane region" description="Helical" evidence="1">
    <location>
        <begin position="169"/>
        <end position="192"/>
    </location>
</feature>
<keyword evidence="1" id="KW-1133">Transmembrane helix</keyword>
<evidence type="ECO:0000256" key="1">
    <source>
        <dbReference type="SAM" id="Phobius"/>
    </source>
</evidence>
<feature type="transmembrane region" description="Helical" evidence="1">
    <location>
        <begin position="278"/>
        <end position="305"/>
    </location>
</feature>
<reference evidence="3" key="1">
    <citation type="journal article" date="2019" name="Int. J. Syst. Evol. Microbiol.">
        <title>The Global Catalogue of Microorganisms (GCM) 10K type strain sequencing project: providing services to taxonomists for standard genome sequencing and annotation.</title>
        <authorList>
            <consortium name="The Broad Institute Genomics Platform"/>
            <consortium name="The Broad Institute Genome Sequencing Center for Infectious Disease"/>
            <person name="Wu L."/>
            <person name="Ma J."/>
        </authorList>
    </citation>
    <scope>NUCLEOTIDE SEQUENCE [LARGE SCALE GENOMIC DNA]</scope>
    <source>
        <strain evidence="3">KACC 14058</strain>
    </source>
</reference>
<dbReference type="PANTHER" id="PTHR41324">
    <property type="entry name" value="MEMBRANE PROTEIN-RELATED"/>
    <property type="match status" value="1"/>
</dbReference>
<dbReference type="Pfam" id="PF09991">
    <property type="entry name" value="DUF2232"/>
    <property type="match status" value="1"/>
</dbReference>
<keyword evidence="1" id="KW-0812">Transmembrane</keyword>
<feature type="transmembrane region" description="Helical" evidence="1">
    <location>
        <begin position="59"/>
        <end position="88"/>
    </location>
</feature>
<dbReference type="PANTHER" id="PTHR41324:SF1">
    <property type="entry name" value="DUF2232 DOMAIN-CONTAINING PROTEIN"/>
    <property type="match status" value="1"/>
</dbReference>
<proteinExistence type="predicted"/>
<dbReference type="RefSeq" id="WP_390198321.1">
    <property type="nucleotide sequence ID" value="NZ_JBHSDV010000002.1"/>
</dbReference>
<dbReference type="Proteomes" id="UP001595880">
    <property type="component" value="Unassembled WGS sequence"/>
</dbReference>
<feature type="transmembrane region" description="Helical" evidence="1">
    <location>
        <begin position="212"/>
        <end position="231"/>
    </location>
</feature>
<feature type="transmembrane region" description="Helical" evidence="1">
    <location>
        <begin position="243"/>
        <end position="266"/>
    </location>
</feature>
<evidence type="ECO:0000313" key="3">
    <source>
        <dbReference type="Proteomes" id="UP001595880"/>
    </source>
</evidence>
<keyword evidence="3" id="KW-1185">Reference proteome</keyword>
<feature type="transmembrane region" description="Helical" evidence="1">
    <location>
        <begin position="108"/>
        <end position="127"/>
    </location>
</feature>
<organism evidence="2 3">
    <name type="scientific">Gracilibacillus marinus</name>
    <dbReference type="NCBI Taxonomy" id="630535"/>
    <lineage>
        <taxon>Bacteria</taxon>
        <taxon>Bacillati</taxon>
        <taxon>Bacillota</taxon>
        <taxon>Bacilli</taxon>
        <taxon>Bacillales</taxon>
        <taxon>Bacillaceae</taxon>
        <taxon>Gracilibacillus</taxon>
    </lineage>
</organism>
<protein>
    <submittedName>
        <fullName evidence="2">YybS family protein</fullName>
    </submittedName>
</protein>
<accession>A0ABV8VW33</accession>
<dbReference type="EMBL" id="JBHSDV010000002">
    <property type="protein sequence ID" value="MFC4387800.1"/>
    <property type="molecule type" value="Genomic_DNA"/>
</dbReference>
<evidence type="ECO:0000313" key="2">
    <source>
        <dbReference type="EMBL" id="MFC4387800.1"/>
    </source>
</evidence>